<feature type="transmembrane region" description="Helical" evidence="1">
    <location>
        <begin position="153"/>
        <end position="169"/>
    </location>
</feature>
<keyword evidence="1" id="KW-1133">Transmembrane helix</keyword>
<reference evidence="2 3" key="1">
    <citation type="submission" date="2023-11" db="EMBL/GenBank/DDBJ databases">
        <title>An acidophilic fungus is an integral part of prey digestion in a carnivorous sundew plant.</title>
        <authorList>
            <person name="Tsai I.J."/>
        </authorList>
    </citation>
    <scope>NUCLEOTIDE SEQUENCE [LARGE SCALE GENOMIC DNA]</scope>
    <source>
        <strain evidence="2">169a</strain>
    </source>
</reference>
<organism evidence="2 3">
    <name type="scientific">Acrodontium crateriforme</name>
    <dbReference type="NCBI Taxonomy" id="150365"/>
    <lineage>
        <taxon>Eukaryota</taxon>
        <taxon>Fungi</taxon>
        <taxon>Dikarya</taxon>
        <taxon>Ascomycota</taxon>
        <taxon>Pezizomycotina</taxon>
        <taxon>Dothideomycetes</taxon>
        <taxon>Dothideomycetidae</taxon>
        <taxon>Mycosphaerellales</taxon>
        <taxon>Teratosphaeriaceae</taxon>
        <taxon>Acrodontium</taxon>
    </lineage>
</organism>
<accession>A0AAQ3R9R3</accession>
<evidence type="ECO:0000313" key="3">
    <source>
        <dbReference type="Proteomes" id="UP001303373"/>
    </source>
</evidence>
<feature type="transmembrane region" description="Helical" evidence="1">
    <location>
        <begin position="76"/>
        <end position="95"/>
    </location>
</feature>
<dbReference type="EMBL" id="CP138584">
    <property type="protein sequence ID" value="WPH01006.1"/>
    <property type="molecule type" value="Genomic_DNA"/>
</dbReference>
<feature type="transmembrane region" description="Helical" evidence="1">
    <location>
        <begin position="46"/>
        <end position="67"/>
    </location>
</feature>
<protein>
    <submittedName>
        <fullName evidence="2">Uncharacterized protein</fullName>
    </submittedName>
</protein>
<proteinExistence type="predicted"/>
<feature type="transmembrane region" description="Helical" evidence="1">
    <location>
        <begin position="121"/>
        <end position="141"/>
    </location>
</feature>
<sequence>MASSRLRKAFKYPDEDDDALSDELDEEHQEQLINSLQVEDAQKSSLYRNIFLVVPLTGALFFVYTFVEASSARQRLIALLSFTTMLCTAYILQFMPLQPPERKGKTPLYKLDAAKGPVNKYFVYLVASLAGLLLLAAGVSWRKGAHEAAWRETLPAIVLGLTIVARQFLAPLNMDELQQAQFNYKGA</sequence>
<name>A0AAQ3R9R3_9PEZI</name>
<dbReference type="Proteomes" id="UP001303373">
    <property type="component" value="Chromosome 5"/>
</dbReference>
<keyword evidence="1" id="KW-0812">Transmembrane</keyword>
<keyword evidence="1" id="KW-0472">Membrane</keyword>
<dbReference type="AlphaFoldDB" id="A0AAQ3R9R3"/>
<evidence type="ECO:0000256" key="1">
    <source>
        <dbReference type="SAM" id="Phobius"/>
    </source>
</evidence>
<keyword evidence="3" id="KW-1185">Reference proteome</keyword>
<gene>
    <name evidence="2" type="ORF">R9X50_00384000</name>
</gene>
<evidence type="ECO:0000313" key="2">
    <source>
        <dbReference type="EMBL" id="WPH01006.1"/>
    </source>
</evidence>